<evidence type="ECO:0000256" key="2">
    <source>
        <dbReference type="SAM" id="MobiDB-lite"/>
    </source>
</evidence>
<accession>A0ABD6DTI7</accession>
<keyword evidence="5" id="KW-1185">Reference proteome</keyword>
<evidence type="ECO:0000313" key="5">
    <source>
        <dbReference type="Proteomes" id="UP001597092"/>
    </source>
</evidence>
<keyword evidence="1" id="KW-0479">Metal-binding</keyword>
<feature type="compositionally biased region" description="Basic and acidic residues" evidence="2">
    <location>
        <begin position="170"/>
        <end position="194"/>
    </location>
</feature>
<dbReference type="Pfam" id="PF04434">
    <property type="entry name" value="SWIM"/>
    <property type="match status" value="1"/>
</dbReference>
<dbReference type="RefSeq" id="WP_256307121.1">
    <property type="nucleotide sequence ID" value="NZ_JANHAW010000001.1"/>
</dbReference>
<proteinExistence type="predicted"/>
<dbReference type="AlphaFoldDB" id="A0ABD6DTI7"/>
<evidence type="ECO:0000256" key="1">
    <source>
        <dbReference type="PROSITE-ProRule" id="PRU00325"/>
    </source>
</evidence>
<feature type="domain" description="SWIM-type" evidence="3">
    <location>
        <begin position="20"/>
        <end position="52"/>
    </location>
</feature>
<comment type="caution">
    <text evidence="4">The sequence shown here is derived from an EMBL/GenBank/DDBJ whole genome shotgun (WGS) entry which is preliminary data.</text>
</comment>
<organism evidence="4 5">
    <name type="scientific">Halobellus litoreus</name>
    <dbReference type="NCBI Taxonomy" id="755310"/>
    <lineage>
        <taxon>Archaea</taxon>
        <taxon>Methanobacteriati</taxon>
        <taxon>Methanobacteriota</taxon>
        <taxon>Stenosarchaea group</taxon>
        <taxon>Halobacteria</taxon>
        <taxon>Halobacteriales</taxon>
        <taxon>Haloferacaceae</taxon>
        <taxon>Halobellus</taxon>
    </lineage>
</organism>
<name>A0ABD6DTI7_9EURY</name>
<gene>
    <name evidence="4" type="ORF">ACFSAS_06460</name>
</gene>
<dbReference type="GO" id="GO:0008270">
    <property type="term" value="F:zinc ion binding"/>
    <property type="evidence" value="ECO:0007669"/>
    <property type="project" value="UniProtKB-KW"/>
</dbReference>
<protein>
    <submittedName>
        <fullName evidence="4">SWIM zinc finger family protein</fullName>
    </submittedName>
</protein>
<keyword evidence="1" id="KW-0863">Zinc-finger</keyword>
<feature type="region of interest" description="Disordered" evidence="2">
    <location>
        <begin position="168"/>
        <end position="211"/>
    </location>
</feature>
<dbReference type="EMBL" id="JBHUDP010000002">
    <property type="protein sequence ID" value="MFD1685255.1"/>
    <property type="molecule type" value="Genomic_DNA"/>
</dbReference>
<keyword evidence="1" id="KW-0862">Zinc</keyword>
<dbReference type="InterPro" id="IPR007527">
    <property type="entry name" value="Znf_SWIM"/>
</dbReference>
<dbReference type="Proteomes" id="UP001597092">
    <property type="component" value="Unassembled WGS sequence"/>
</dbReference>
<dbReference type="PROSITE" id="PS50966">
    <property type="entry name" value="ZF_SWIM"/>
    <property type="match status" value="1"/>
</dbReference>
<reference evidence="4 5" key="1">
    <citation type="journal article" date="2019" name="Int. J. Syst. Evol. Microbiol.">
        <title>The Global Catalogue of Microorganisms (GCM) 10K type strain sequencing project: providing services to taxonomists for standard genome sequencing and annotation.</title>
        <authorList>
            <consortium name="The Broad Institute Genomics Platform"/>
            <consortium name="The Broad Institute Genome Sequencing Center for Infectious Disease"/>
            <person name="Wu L."/>
            <person name="Ma J."/>
        </authorList>
    </citation>
    <scope>NUCLEOTIDE SEQUENCE [LARGE SCALE GENOMIC DNA]</scope>
    <source>
        <strain evidence="4 5">CGMCC 1.10387</strain>
    </source>
</reference>
<evidence type="ECO:0000313" key="4">
    <source>
        <dbReference type="EMBL" id="MFD1685255.1"/>
    </source>
</evidence>
<sequence length="211" mass="22832">MTVRPLRDGRYVVESEGGTYVVDAERTTCTCPDNAIRGARCKHIRRVSLEIEAGAVPAPNERERVCAVCGGRTFGPIDDWSPALCDRHDHEPGDVVRDRETGSLLVVVDAIGERADETRTDEGRLVSEYETNAAYGGQEPVFAAVYAESLPIDPGDARRYLFPASRLRPLPKDAGRDDVSRREAGADDAGRDRASSLLGPVVDAVADVGQP</sequence>
<evidence type="ECO:0000259" key="3">
    <source>
        <dbReference type="PROSITE" id="PS50966"/>
    </source>
</evidence>